<feature type="compositionally biased region" description="Polar residues" evidence="1">
    <location>
        <begin position="1"/>
        <end position="17"/>
    </location>
</feature>
<feature type="region of interest" description="Disordered" evidence="1">
    <location>
        <begin position="1"/>
        <end position="43"/>
    </location>
</feature>
<accession>A0AAD5WV68</accession>
<dbReference type="EMBL" id="JAKWBI020000089">
    <property type="protein sequence ID" value="KAJ2903166.1"/>
    <property type="molecule type" value="Genomic_DNA"/>
</dbReference>
<reference evidence="2" key="1">
    <citation type="submission" date="2022-07" db="EMBL/GenBank/DDBJ databases">
        <title>Draft genome sequence of Zalerion maritima ATCC 34329, a (micro)plastics degrading marine fungus.</title>
        <authorList>
            <person name="Paco A."/>
            <person name="Goncalves M.F.M."/>
            <person name="Rocha-Santos T.A.P."/>
            <person name="Alves A."/>
        </authorList>
    </citation>
    <scope>NUCLEOTIDE SEQUENCE</scope>
    <source>
        <strain evidence="2">ATCC 34329</strain>
    </source>
</reference>
<feature type="compositionally biased region" description="Acidic residues" evidence="1">
    <location>
        <begin position="181"/>
        <end position="190"/>
    </location>
</feature>
<feature type="region of interest" description="Disordered" evidence="1">
    <location>
        <begin position="131"/>
        <end position="150"/>
    </location>
</feature>
<feature type="region of interest" description="Disordered" evidence="1">
    <location>
        <begin position="163"/>
        <end position="192"/>
    </location>
</feature>
<dbReference type="Proteomes" id="UP001201980">
    <property type="component" value="Unassembled WGS sequence"/>
</dbReference>
<comment type="caution">
    <text evidence="2">The sequence shown here is derived from an EMBL/GenBank/DDBJ whole genome shotgun (WGS) entry which is preliminary data.</text>
</comment>
<keyword evidence="3" id="KW-1185">Reference proteome</keyword>
<gene>
    <name evidence="2" type="ORF">MKZ38_010298</name>
</gene>
<organism evidence="2 3">
    <name type="scientific">Zalerion maritima</name>
    <dbReference type="NCBI Taxonomy" id="339359"/>
    <lineage>
        <taxon>Eukaryota</taxon>
        <taxon>Fungi</taxon>
        <taxon>Dikarya</taxon>
        <taxon>Ascomycota</taxon>
        <taxon>Pezizomycotina</taxon>
        <taxon>Sordariomycetes</taxon>
        <taxon>Lulworthiomycetidae</taxon>
        <taxon>Lulworthiales</taxon>
        <taxon>Lulworthiaceae</taxon>
        <taxon>Zalerion</taxon>
    </lineage>
</organism>
<evidence type="ECO:0000313" key="2">
    <source>
        <dbReference type="EMBL" id="KAJ2903166.1"/>
    </source>
</evidence>
<sequence length="331" mass="37731">MSSPSTTPLTAEATSAKRTPAPANTPRRNHPYPHDPDQLHPAELSKWPPALLKDFYVVFPTKSTDPAVVGIEVFKLDRRVVVHRRWSRCRKRCSCTYDSIADRTYKRDPSERYRPGVTISRADLFRWRGDLDPEGDYRPPGDRNRGNWKRKETVDEVADVVEEGKVDGEGKPLNKYQSEGVSDDDDEEETTLTSKPGKIYELELKEGGPKVWYQIERPGVEGEEMVAFWDPHSQEEGGKVWKIYRNRDLINIPKREVNGFKRANRSGGDRKAMRCKWKLIPVGKVEKETEKKNDRGVGMHLGMVIPKIVVTTPEGDNFVPVAPPEDRPGED</sequence>
<name>A0AAD5WV68_9PEZI</name>
<feature type="compositionally biased region" description="Basic and acidic residues" evidence="1">
    <location>
        <begin position="163"/>
        <end position="172"/>
    </location>
</feature>
<dbReference type="AlphaFoldDB" id="A0AAD5WV68"/>
<evidence type="ECO:0000256" key="1">
    <source>
        <dbReference type="SAM" id="MobiDB-lite"/>
    </source>
</evidence>
<proteinExistence type="predicted"/>
<protein>
    <submittedName>
        <fullName evidence="2">Uncharacterized protein</fullName>
    </submittedName>
</protein>
<evidence type="ECO:0000313" key="3">
    <source>
        <dbReference type="Proteomes" id="UP001201980"/>
    </source>
</evidence>